<gene>
    <name evidence="2" type="ORF">FOVG_19298</name>
</gene>
<dbReference type="OrthoDB" id="5100981at2759"/>
<evidence type="ECO:0000256" key="1">
    <source>
        <dbReference type="SAM" id="MobiDB-lite"/>
    </source>
</evidence>
<dbReference type="EMBL" id="JH651139">
    <property type="protein sequence ID" value="EXA29161.1"/>
    <property type="molecule type" value="Genomic_DNA"/>
</dbReference>
<dbReference type="AlphaFoldDB" id="W9NEK7"/>
<name>W9NEK7_FUSOX</name>
<reference evidence="2" key="1">
    <citation type="submission" date="2011-10" db="EMBL/GenBank/DDBJ databases">
        <title>The Genome Sequence of Fusarium oxysporum HDV247.</title>
        <authorList>
            <consortium name="The Broad Institute Genome Sequencing Platform"/>
            <person name="Ma L.-J."/>
            <person name="Gale L.R."/>
            <person name="Schwartz D.C."/>
            <person name="Zhou S."/>
            <person name="Corby-Kistler H."/>
            <person name="Young S.K."/>
            <person name="Zeng Q."/>
            <person name="Gargeya S."/>
            <person name="Fitzgerald M."/>
            <person name="Haas B."/>
            <person name="Abouelleil A."/>
            <person name="Alvarado L."/>
            <person name="Arachchi H.M."/>
            <person name="Berlin A."/>
            <person name="Brown A."/>
            <person name="Chapman S.B."/>
            <person name="Chen Z."/>
            <person name="Dunbar C."/>
            <person name="Freedman E."/>
            <person name="Gearin G."/>
            <person name="Goldberg J."/>
            <person name="Griggs A."/>
            <person name="Gujja S."/>
            <person name="Heiman D."/>
            <person name="Howarth C."/>
            <person name="Larson L."/>
            <person name="Lui A."/>
            <person name="MacDonald P.J.P."/>
            <person name="Montmayeur A."/>
            <person name="Murphy C."/>
            <person name="Neiman D."/>
            <person name="Pearson M."/>
            <person name="Priest M."/>
            <person name="Roberts A."/>
            <person name="Saif S."/>
            <person name="Shea T."/>
            <person name="Shenoy N."/>
            <person name="Sisk P."/>
            <person name="Stolte C."/>
            <person name="Sykes S."/>
            <person name="Wortman J."/>
            <person name="Nusbaum C."/>
            <person name="Birren B."/>
        </authorList>
    </citation>
    <scope>NUCLEOTIDE SEQUENCE [LARGE SCALE GENOMIC DNA]</scope>
    <source>
        <strain evidence="2">HDV247</strain>
    </source>
</reference>
<proteinExistence type="predicted"/>
<sequence length="155" mass="17592">MEFRFVDEHDPIALRRRRLQAQRTQRCRQRQKAKQLYIATPIHQAESSQTVDSATDDVQTRLGNNLLADTGKFGPDTIPSGELPITSSQEDDNLSTIDTGPDYYDEEIVDAHSTEEREDQTEPRSPDVFAGIPVHYRHWGTLLSVECIGIVLRVT</sequence>
<dbReference type="Proteomes" id="UP000030751">
    <property type="component" value="Unassembled WGS sequence"/>
</dbReference>
<dbReference type="HOGENOM" id="CLU_1695528_0_0_1"/>
<feature type="region of interest" description="Disordered" evidence="1">
    <location>
        <begin position="66"/>
        <end position="101"/>
    </location>
</feature>
<accession>W9NEK7</accession>
<protein>
    <submittedName>
        <fullName evidence="2">Uncharacterized protein</fullName>
    </submittedName>
</protein>
<reference evidence="2" key="2">
    <citation type="submission" date="2012-05" db="EMBL/GenBank/DDBJ databases">
        <title>Annotation of the Genome Sequence of Fusarium oxysporum HDV247.</title>
        <authorList>
            <consortium name="The Broad Institute Genomics Platform"/>
            <person name="Ma L.-J."/>
            <person name="Corby-Kistler H."/>
            <person name="Broz K."/>
            <person name="Gale L.R."/>
            <person name="Jonkers W."/>
            <person name="O'Donnell K."/>
            <person name="Ploetz R."/>
            <person name="Steinberg C."/>
            <person name="Schwartz D.C."/>
            <person name="VanEtten H."/>
            <person name="Zhou S."/>
            <person name="Young S.K."/>
            <person name="Zeng Q."/>
            <person name="Gargeya S."/>
            <person name="Fitzgerald M."/>
            <person name="Abouelleil A."/>
            <person name="Alvarado L."/>
            <person name="Chapman S.B."/>
            <person name="Gainer-Dewar J."/>
            <person name="Goldberg J."/>
            <person name="Griggs A."/>
            <person name="Gujja S."/>
            <person name="Hansen M."/>
            <person name="Howarth C."/>
            <person name="Imamovic A."/>
            <person name="Ireland A."/>
            <person name="Larimer J."/>
            <person name="McCowan C."/>
            <person name="Murphy C."/>
            <person name="Pearson M."/>
            <person name="Poon T.W."/>
            <person name="Priest M."/>
            <person name="Roberts A."/>
            <person name="Saif S."/>
            <person name="Shea T."/>
            <person name="Sykes S."/>
            <person name="Wortman J."/>
            <person name="Nusbaum C."/>
            <person name="Birren B."/>
        </authorList>
    </citation>
    <scope>NUCLEOTIDE SEQUENCE</scope>
    <source>
        <strain evidence="2">HDV247</strain>
    </source>
</reference>
<evidence type="ECO:0000313" key="2">
    <source>
        <dbReference type="EMBL" id="EXA29161.1"/>
    </source>
</evidence>
<organism evidence="2">
    <name type="scientific">Fusarium oxysporum f. sp. pisi HDV247</name>
    <dbReference type="NCBI Taxonomy" id="1080344"/>
    <lineage>
        <taxon>Eukaryota</taxon>
        <taxon>Fungi</taxon>
        <taxon>Dikarya</taxon>
        <taxon>Ascomycota</taxon>
        <taxon>Pezizomycotina</taxon>
        <taxon>Sordariomycetes</taxon>
        <taxon>Hypocreomycetidae</taxon>
        <taxon>Hypocreales</taxon>
        <taxon>Nectriaceae</taxon>
        <taxon>Fusarium</taxon>
        <taxon>Fusarium oxysporum species complex</taxon>
    </lineage>
</organism>